<feature type="region of interest" description="Disordered" evidence="2">
    <location>
        <begin position="470"/>
        <end position="510"/>
    </location>
</feature>
<dbReference type="SUPFAM" id="SSF103473">
    <property type="entry name" value="MFS general substrate transporter"/>
    <property type="match status" value="1"/>
</dbReference>
<dbReference type="KEGG" id="ffu:CLAFUR5_12961"/>
<dbReference type="GO" id="GO:0022857">
    <property type="term" value="F:transmembrane transporter activity"/>
    <property type="evidence" value="ECO:0007669"/>
    <property type="project" value="InterPro"/>
</dbReference>
<gene>
    <name evidence="5" type="ORF">CLAFUR5_12961</name>
</gene>
<feature type="transmembrane region" description="Helical" evidence="3">
    <location>
        <begin position="116"/>
        <end position="135"/>
    </location>
</feature>
<evidence type="ECO:0000313" key="6">
    <source>
        <dbReference type="Proteomes" id="UP000756132"/>
    </source>
</evidence>
<dbReference type="GO" id="GO:0000329">
    <property type="term" value="C:fungal-type vacuole membrane"/>
    <property type="evidence" value="ECO:0007669"/>
    <property type="project" value="TreeGrafter"/>
</dbReference>
<dbReference type="PANTHER" id="PTHR23520">
    <property type="entry name" value="TRANSPORTER, PUTATIVE (AFU_ORTHOLOGUE AFUA_3G04000)-RELATED"/>
    <property type="match status" value="1"/>
</dbReference>
<dbReference type="Gene3D" id="1.20.1250.20">
    <property type="entry name" value="MFS general substrate transporter like domains"/>
    <property type="match status" value="1"/>
</dbReference>
<sequence length="510" mass="55969">MAAIAKPFVWFYHEFGLDSVQATGRNAWLIILARSLRMFAYGTNALLLALFFSEIGFSDSRIGLFMTLTLAGDVVLGTFLTLIADHVGRRKILFGGSFLMVLTGVVFAYFENFWILLFAALIGVVSATGGDFGPFRSIEESVLSQLTTPKERSDVLAWYVTLSALGSTLGSEASGRIIEHLQSFDGWTLADAYHSLFWIYAVMGVVNAILVLLLTSACEADVQQEKYAQVPQDESEDHSIELVDRPNGTSTQRPVLPVSEPKAKSWTEWLFSWMGHISKPTLSIVWKLWVLLAIDSLADGMVPYSLTNYYMDNKFHPSKSTLGDLTSISYFLTAIGGVFAGPLARKIGLVNTMVFTHIPSSTAVLVFPLPQALWATAILLFLRAGLNNMDQAPRSALIAGVVRPTERTAVMGITSMLRTLAATAGPMVTGFLAGSNRFWIAFVAGGAFRLTYDVGLWIIFVNVKLNQHEPAGPEMRQSNTQERRRSQDDAEIGSLASYDDDGNDEAVRAK</sequence>
<feature type="transmembrane region" description="Helical" evidence="3">
    <location>
        <begin position="63"/>
        <end position="83"/>
    </location>
</feature>
<keyword evidence="3" id="KW-0812">Transmembrane</keyword>
<feature type="transmembrane region" description="Helical" evidence="3">
    <location>
        <begin position="364"/>
        <end position="386"/>
    </location>
</feature>
<evidence type="ECO:0000313" key="5">
    <source>
        <dbReference type="EMBL" id="UJO23528.1"/>
    </source>
</evidence>
<dbReference type="OMA" id="HATFWVY"/>
<comment type="subcellular location">
    <subcellularLocation>
        <location evidence="1">Membrane</location>
        <topology evidence="1">Multi-pass membrane protein</topology>
    </subcellularLocation>
</comment>
<dbReference type="GeneID" id="71992839"/>
<dbReference type="InterPro" id="IPR020846">
    <property type="entry name" value="MFS_dom"/>
</dbReference>
<accession>A0A9Q8UV26</accession>
<keyword evidence="6" id="KW-1185">Reference proteome</keyword>
<keyword evidence="3" id="KW-1133">Transmembrane helix</keyword>
<dbReference type="OrthoDB" id="10027823at2759"/>
<dbReference type="PROSITE" id="PS50850">
    <property type="entry name" value="MFS"/>
    <property type="match status" value="1"/>
</dbReference>
<dbReference type="RefSeq" id="XP_047767894.1">
    <property type="nucleotide sequence ID" value="XM_047912109.1"/>
</dbReference>
<dbReference type="EMBL" id="CP090173">
    <property type="protein sequence ID" value="UJO23528.1"/>
    <property type="molecule type" value="Genomic_DNA"/>
</dbReference>
<feature type="region of interest" description="Disordered" evidence="2">
    <location>
        <begin position="228"/>
        <end position="256"/>
    </location>
</feature>
<name>A0A9Q8UV26_PASFU</name>
<feature type="transmembrane region" description="Helical" evidence="3">
    <location>
        <begin position="284"/>
        <end position="305"/>
    </location>
</feature>
<feature type="transmembrane region" description="Helical" evidence="3">
    <location>
        <begin position="38"/>
        <end position="57"/>
    </location>
</feature>
<dbReference type="InterPro" id="IPR011701">
    <property type="entry name" value="MFS"/>
</dbReference>
<keyword evidence="3" id="KW-0472">Membrane</keyword>
<feature type="transmembrane region" description="Helical" evidence="3">
    <location>
        <begin position="438"/>
        <end position="460"/>
    </location>
</feature>
<evidence type="ECO:0000256" key="2">
    <source>
        <dbReference type="SAM" id="MobiDB-lite"/>
    </source>
</evidence>
<dbReference type="AlphaFoldDB" id="A0A9Q8UV26"/>
<reference evidence="5" key="1">
    <citation type="submission" date="2021-12" db="EMBL/GenBank/DDBJ databases">
        <authorList>
            <person name="Zaccaron A."/>
            <person name="Stergiopoulos I."/>
        </authorList>
    </citation>
    <scope>NUCLEOTIDE SEQUENCE</scope>
    <source>
        <strain evidence="5">Race5_Kim</strain>
    </source>
</reference>
<protein>
    <recommendedName>
        <fullName evidence="4">Major facilitator superfamily (MFS) profile domain-containing protein</fullName>
    </recommendedName>
</protein>
<evidence type="ECO:0000259" key="4">
    <source>
        <dbReference type="PROSITE" id="PS50850"/>
    </source>
</evidence>
<feature type="transmembrane region" description="Helical" evidence="3">
    <location>
        <begin position="325"/>
        <end position="344"/>
    </location>
</feature>
<organism evidence="5 6">
    <name type="scientific">Passalora fulva</name>
    <name type="common">Tomato leaf mold</name>
    <name type="synonym">Cladosporium fulvum</name>
    <dbReference type="NCBI Taxonomy" id="5499"/>
    <lineage>
        <taxon>Eukaryota</taxon>
        <taxon>Fungi</taxon>
        <taxon>Dikarya</taxon>
        <taxon>Ascomycota</taxon>
        <taxon>Pezizomycotina</taxon>
        <taxon>Dothideomycetes</taxon>
        <taxon>Dothideomycetidae</taxon>
        <taxon>Mycosphaerellales</taxon>
        <taxon>Mycosphaerellaceae</taxon>
        <taxon>Fulvia</taxon>
    </lineage>
</organism>
<proteinExistence type="predicted"/>
<dbReference type="InterPro" id="IPR036259">
    <property type="entry name" value="MFS_trans_sf"/>
</dbReference>
<reference evidence="5" key="2">
    <citation type="journal article" date="2022" name="Microb. Genom.">
        <title>A chromosome-scale genome assembly of the tomato pathogen Cladosporium fulvum reveals a compartmentalized genome architecture and the presence of a dispensable chromosome.</title>
        <authorList>
            <person name="Zaccaron A.Z."/>
            <person name="Chen L.H."/>
            <person name="Samaras A."/>
            <person name="Stergiopoulos I."/>
        </authorList>
    </citation>
    <scope>NUCLEOTIDE SEQUENCE</scope>
    <source>
        <strain evidence="5">Race5_Kim</strain>
    </source>
</reference>
<evidence type="ECO:0000256" key="3">
    <source>
        <dbReference type="SAM" id="Phobius"/>
    </source>
</evidence>
<dbReference type="Pfam" id="PF07690">
    <property type="entry name" value="MFS_1"/>
    <property type="match status" value="2"/>
</dbReference>
<dbReference type="PANTHER" id="PTHR23520:SF5">
    <property type="entry name" value="TRANSPORTER, PUTATIVE (AFU_ORTHOLOGUE AFUA_3G04000)-RELATED"/>
    <property type="match status" value="1"/>
</dbReference>
<dbReference type="Proteomes" id="UP000756132">
    <property type="component" value="Chromosome 11"/>
</dbReference>
<feature type="domain" description="Major facilitator superfamily (MFS) profile" evidence="4">
    <location>
        <begin position="26"/>
        <end position="464"/>
    </location>
</feature>
<evidence type="ECO:0000256" key="1">
    <source>
        <dbReference type="ARBA" id="ARBA00004141"/>
    </source>
</evidence>
<feature type="transmembrane region" description="Helical" evidence="3">
    <location>
        <begin position="197"/>
        <end position="217"/>
    </location>
</feature>